<name>A0A1G9QKW6_9RHOB</name>
<dbReference type="Proteomes" id="UP000199382">
    <property type="component" value="Unassembled WGS sequence"/>
</dbReference>
<dbReference type="Pfam" id="PF05598">
    <property type="entry name" value="DUF772"/>
    <property type="match status" value="1"/>
</dbReference>
<evidence type="ECO:0000259" key="1">
    <source>
        <dbReference type="Pfam" id="PF05598"/>
    </source>
</evidence>
<dbReference type="InterPro" id="IPR025668">
    <property type="entry name" value="Tnp_DDE_dom"/>
</dbReference>
<feature type="domain" description="Transposase InsH N-terminal" evidence="1">
    <location>
        <begin position="17"/>
        <end position="112"/>
    </location>
</feature>
<protein>
    <submittedName>
        <fullName evidence="3">Transposase</fullName>
    </submittedName>
</protein>
<dbReference type="InterPro" id="IPR047629">
    <property type="entry name" value="IS1182_transpos"/>
</dbReference>
<reference evidence="3 4" key="1">
    <citation type="submission" date="2016-10" db="EMBL/GenBank/DDBJ databases">
        <authorList>
            <person name="de Groot N.N."/>
        </authorList>
    </citation>
    <scope>NUCLEOTIDE SEQUENCE [LARGE SCALE GENOMIC DNA]</scope>
    <source>
        <strain evidence="3 4">DSM 25294</strain>
    </source>
</reference>
<feature type="domain" description="Transposase DDE" evidence="2">
    <location>
        <begin position="323"/>
        <end position="449"/>
    </location>
</feature>
<evidence type="ECO:0000313" key="3">
    <source>
        <dbReference type="EMBL" id="SDM11491.1"/>
    </source>
</evidence>
<accession>A0A1G9QKW6</accession>
<dbReference type="AlphaFoldDB" id="A0A1G9QKW6"/>
<dbReference type="RefSeq" id="WP_093165227.1">
    <property type="nucleotide sequence ID" value="NZ_FNEK01000180.1"/>
</dbReference>
<dbReference type="OrthoDB" id="9774608at2"/>
<evidence type="ECO:0000259" key="2">
    <source>
        <dbReference type="Pfam" id="PF13751"/>
    </source>
</evidence>
<dbReference type="InterPro" id="IPR008490">
    <property type="entry name" value="Transposase_InsH_N"/>
</dbReference>
<dbReference type="PANTHER" id="PTHR33408:SF4">
    <property type="entry name" value="TRANSPOSASE DDE DOMAIN-CONTAINING PROTEIN"/>
    <property type="match status" value="1"/>
</dbReference>
<keyword evidence="4" id="KW-1185">Reference proteome</keyword>
<dbReference type="PANTHER" id="PTHR33408">
    <property type="entry name" value="TRANSPOSASE"/>
    <property type="match status" value="1"/>
</dbReference>
<dbReference type="Pfam" id="PF13751">
    <property type="entry name" value="DDE_Tnp_1_6"/>
    <property type="match status" value="1"/>
</dbReference>
<organism evidence="3 4">
    <name type="scientific">Aliiruegeria lutimaris</name>
    <dbReference type="NCBI Taxonomy" id="571298"/>
    <lineage>
        <taxon>Bacteria</taxon>
        <taxon>Pseudomonadati</taxon>
        <taxon>Pseudomonadota</taxon>
        <taxon>Alphaproteobacteria</taxon>
        <taxon>Rhodobacterales</taxon>
        <taxon>Roseobacteraceae</taxon>
        <taxon>Aliiruegeria</taxon>
    </lineage>
</organism>
<sequence>MMGPRQEAQGALFYDFSLEDPVPRDHLLRSIDRFVDLSSMRSHIAAFYSHTGRPSIDPELLIRMLIVGYCFGIRSERRLCEEVHLNLAYKWFCRLDLTDPVPDHSSFSKNRHGRFRESELLRHLFETVVARCIEEGLVSGQRLAVDASLIEADANKQNSTPKEEWDVRSIDPADAPRAVREYLEVLDHEAFGAASEVDPKFTSHSDPASQWTAARKGPAFFSYSDNHLIDTDFGVIVDVEGTRSIRQAEVGSTRTMIDRVEDKFGIVPEWLIADTAYGSGPMLGWLVDRQIDPYIPVIDKAGRPDGTWTRTDFEWDAENDQYVCPEGHALKQLRRNYCDPNRGPTGKGVAKYRALKLTCQSCPSKARCCPNADFRSITREEHEDARQTARDLAKTDQYEIAMKLRKKVEMLFAHLKRILGLNRLRLRGPNGANDEFLLAATAQNLRKLAKLLPAPAALPKAP</sequence>
<gene>
    <name evidence="3" type="ORF">SAMN04488026_11801</name>
</gene>
<dbReference type="EMBL" id="FNEK01000180">
    <property type="protein sequence ID" value="SDM11491.1"/>
    <property type="molecule type" value="Genomic_DNA"/>
</dbReference>
<dbReference type="NCBIfam" id="NF033551">
    <property type="entry name" value="transpos_IS1182"/>
    <property type="match status" value="1"/>
</dbReference>
<proteinExistence type="predicted"/>
<evidence type="ECO:0000313" key="4">
    <source>
        <dbReference type="Proteomes" id="UP000199382"/>
    </source>
</evidence>